<dbReference type="InterPro" id="IPR035965">
    <property type="entry name" value="PAS-like_dom_sf"/>
</dbReference>
<dbReference type="CDD" id="cd01949">
    <property type="entry name" value="GGDEF"/>
    <property type="match status" value="1"/>
</dbReference>
<dbReference type="PROSITE" id="PS50887">
    <property type="entry name" value="GGDEF"/>
    <property type="match status" value="1"/>
</dbReference>
<proteinExistence type="predicted"/>
<dbReference type="InterPro" id="IPR001633">
    <property type="entry name" value="EAL_dom"/>
</dbReference>
<dbReference type="SMART" id="SM00091">
    <property type="entry name" value="PAS"/>
    <property type="match status" value="1"/>
</dbReference>
<dbReference type="Pfam" id="PF00990">
    <property type="entry name" value="GGDEF"/>
    <property type="match status" value="1"/>
</dbReference>
<dbReference type="Gene3D" id="3.30.450.20">
    <property type="entry name" value="PAS domain"/>
    <property type="match status" value="1"/>
</dbReference>
<dbReference type="InterPro" id="IPR000160">
    <property type="entry name" value="GGDEF_dom"/>
</dbReference>
<dbReference type="NCBIfam" id="TIGR00229">
    <property type="entry name" value="sensory_box"/>
    <property type="match status" value="1"/>
</dbReference>
<dbReference type="PROSITE" id="PS50883">
    <property type="entry name" value="EAL"/>
    <property type="match status" value="1"/>
</dbReference>
<dbReference type="PANTHER" id="PTHR44757:SF2">
    <property type="entry name" value="BIOFILM ARCHITECTURE MAINTENANCE PROTEIN MBAA"/>
    <property type="match status" value="1"/>
</dbReference>
<dbReference type="InterPro" id="IPR052155">
    <property type="entry name" value="Biofilm_reg_signaling"/>
</dbReference>
<dbReference type="STRING" id="1581680.BN1209_1198"/>
<accession>A0A0B7J0S0</accession>
<dbReference type="Pfam" id="PF13426">
    <property type="entry name" value="PAS_9"/>
    <property type="match status" value="1"/>
</dbReference>
<dbReference type="Gene3D" id="3.20.20.450">
    <property type="entry name" value="EAL domain"/>
    <property type="match status" value="1"/>
</dbReference>
<evidence type="ECO:0000259" key="2">
    <source>
        <dbReference type="PROSITE" id="PS50113"/>
    </source>
</evidence>
<dbReference type="SMART" id="SM00267">
    <property type="entry name" value="GGDEF"/>
    <property type="match status" value="1"/>
</dbReference>
<dbReference type="SMART" id="SM00052">
    <property type="entry name" value="EAL"/>
    <property type="match status" value="1"/>
</dbReference>
<dbReference type="PROSITE" id="PS50113">
    <property type="entry name" value="PAC"/>
    <property type="match status" value="1"/>
</dbReference>
<evidence type="ECO:0000259" key="1">
    <source>
        <dbReference type="PROSITE" id="PS50112"/>
    </source>
</evidence>
<dbReference type="NCBIfam" id="TIGR00254">
    <property type="entry name" value="GGDEF"/>
    <property type="match status" value="1"/>
</dbReference>
<evidence type="ECO:0000313" key="5">
    <source>
        <dbReference type="EMBL" id="CEN56238.1"/>
    </source>
</evidence>
<feature type="domain" description="GGDEF" evidence="4">
    <location>
        <begin position="194"/>
        <end position="332"/>
    </location>
</feature>
<dbReference type="KEGG" id="mbac:BN1209_1198"/>
<dbReference type="SUPFAM" id="SSF55073">
    <property type="entry name" value="Nucleotide cyclase"/>
    <property type="match status" value="1"/>
</dbReference>
<dbReference type="EMBL" id="LN794158">
    <property type="protein sequence ID" value="CEN56238.1"/>
    <property type="molecule type" value="Genomic_DNA"/>
</dbReference>
<dbReference type="SUPFAM" id="SSF141868">
    <property type="entry name" value="EAL domain-like"/>
    <property type="match status" value="1"/>
</dbReference>
<dbReference type="Pfam" id="PF00563">
    <property type="entry name" value="EAL"/>
    <property type="match status" value="1"/>
</dbReference>
<dbReference type="InterPro" id="IPR029787">
    <property type="entry name" value="Nucleotide_cyclase"/>
</dbReference>
<feature type="domain" description="EAL" evidence="3">
    <location>
        <begin position="341"/>
        <end position="595"/>
    </location>
</feature>
<feature type="domain" description="PAC" evidence="2">
    <location>
        <begin position="110"/>
        <end position="162"/>
    </location>
</feature>
<dbReference type="AlphaFoldDB" id="A0A0B7J0S0"/>
<evidence type="ECO:0000259" key="3">
    <source>
        <dbReference type="PROSITE" id="PS50883"/>
    </source>
</evidence>
<dbReference type="InterPro" id="IPR043128">
    <property type="entry name" value="Rev_trsase/Diguanyl_cyclase"/>
</dbReference>
<reference evidence="6" key="1">
    <citation type="submission" date="2014-12" db="EMBL/GenBank/DDBJ databases">
        <authorList>
            <person name="Salcher M.M."/>
        </authorList>
    </citation>
    <scope>NUCLEOTIDE SEQUENCE [LARGE SCALE GENOMIC DNA]</scope>
    <source>
        <strain evidence="6">MMS-10A-171</strain>
    </source>
</reference>
<dbReference type="HOGENOM" id="CLU_000445_70_20_4"/>
<dbReference type="PANTHER" id="PTHR44757">
    <property type="entry name" value="DIGUANYLATE CYCLASE DGCP"/>
    <property type="match status" value="1"/>
</dbReference>
<evidence type="ECO:0000313" key="6">
    <source>
        <dbReference type="Proteomes" id="UP000056322"/>
    </source>
</evidence>
<evidence type="ECO:0000259" key="4">
    <source>
        <dbReference type="PROSITE" id="PS50887"/>
    </source>
</evidence>
<name>A0A0B7J0S0_9PROT</name>
<sequence length="596" mass="67245">MDVLNKNKLETENLVDELVSANKLLLAQNAALAHENKELGVIASIFNSQEGMAIVDASLNIVRVNKAFTEITGYSAEEAIGMTPKLLSSGKHDKVFYARMWQSLNNEGRWEGEIWNRRKNGEIYPQYLSIAVVYHAAGHVANYVSTLTDISKGKAAADKISNLAFYDPLTQLPNRRLFLDRLGHELVANNRDVRRGALLFIDLDHFKNLNDTLGHMVGDLLLQQVAARLMLSVRKTDTVARLSGDEFFIFLANLSDNEIECAKRAKELADKMIGLFDTAFLLNEHSYRITASMGVTLFNGDETSIDMVLKQADIAMYQAKAKGRNTVCFFENRMQDDITRYVKLERELTTAIALGQFELFYQVQVDDKQKPFGAEALIRWNHPELGLVSPGYFIEMAEETGLIVPIGQWVLEAACEQLKAWEAIPKMRSLTLAVNISSKQFHQDDFVTHIKHIVKQYGIHPALLKLELTETAFSKNIESLISSMTALKGIGIQFELDDFGTGYSSLQYLKRLPLEQLKIDQSFVREIEYNENDKQIVRTIISMTQNLDLKVIAEGVETENQKQILLDSGCQRFQGYLFGKPLPIAEFEESILNSIA</sequence>
<dbReference type="InterPro" id="IPR035919">
    <property type="entry name" value="EAL_sf"/>
</dbReference>
<protein>
    <submittedName>
        <fullName evidence="5">Diguanylate cyclase/phosphodiesterase with PAS/PAC sensor(S)</fullName>
    </submittedName>
</protein>
<gene>
    <name evidence="5" type="ORF">BN1209_1198</name>
</gene>
<keyword evidence="6" id="KW-1185">Reference proteome</keyword>
<dbReference type="PROSITE" id="PS50112">
    <property type="entry name" value="PAS"/>
    <property type="match status" value="1"/>
</dbReference>
<dbReference type="InterPro" id="IPR000700">
    <property type="entry name" value="PAS-assoc_C"/>
</dbReference>
<dbReference type="InterPro" id="IPR000014">
    <property type="entry name" value="PAS"/>
</dbReference>
<dbReference type="Proteomes" id="UP000056322">
    <property type="component" value="Chromosome 1"/>
</dbReference>
<dbReference type="CDD" id="cd01948">
    <property type="entry name" value="EAL"/>
    <property type="match status" value="1"/>
</dbReference>
<organism evidence="5 6">
    <name type="scientific">Candidatus Methylopumilus turicensis</name>
    <dbReference type="NCBI Taxonomy" id="1581680"/>
    <lineage>
        <taxon>Bacteria</taxon>
        <taxon>Pseudomonadati</taxon>
        <taxon>Pseudomonadota</taxon>
        <taxon>Betaproteobacteria</taxon>
        <taxon>Nitrosomonadales</taxon>
        <taxon>Methylophilaceae</taxon>
        <taxon>Candidatus Methylopumilus</taxon>
    </lineage>
</organism>
<dbReference type="SUPFAM" id="SSF55785">
    <property type="entry name" value="PYP-like sensor domain (PAS domain)"/>
    <property type="match status" value="1"/>
</dbReference>
<dbReference type="Gene3D" id="3.30.70.270">
    <property type="match status" value="1"/>
</dbReference>
<feature type="domain" description="PAS" evidence="1">
    <location>
        <begin position="35"/>
        <end position="81"/>
    </location>
</feature>
<dbReference type="CDD" id="cd00130">
    <property type="entry name" value="PAS"/>
    <property type="match status" value="1"/>
</dbReference>